<evidence type="ECO:0000313" key="2">
    <source>
        <dbReference type="EMBL" id="CEI68495.1"/>
    </source>
</evidence>
<sequence>MAFQKIRHGSRVPWGMEQPSIHPSTCPARQRNNTPLVCGPVSLLGIPFTVNQTWILQGPNFSPN</sequence>
<organism evidence="2 3">
    <name type="scientific">Fusarium venenatum</name>
    <dbReference type="NCBI Taxonomy" id="56646"/>
    <lineage>
        <taxon>Eukaryota</taxon>
        <taxon>Fungi</taxon>
        <taxon>Dikarya</taxon>
        <taxon>Ascomycota</taxon>
        <taxon>Pezizomycotina</taxon>
        <taxon>Sordariomycetes</taxon>
        <taxon>Hypocreomycetidae</taxon>
        <taxon>Hypocreales</taxon>
        <taxon>Nectriaceae</taxon>
        <taxon>Fusarium</taxon>
    </lineage>
</organism>
<protein>
    <submittedName>
        <fullName evidence="2">Uncharacterized protein</fullName>
    </submittedName>
</protein>
<reference evidence="3" key="1">
    <citation type="submission" date="2014-10" db="EMBL/GenBank/DDBJ databases">
        <authorList>
            <person name="King R."/>
        </authorList>
    </citation>
    <scope>NUCLEOTIDE SEQUENCE [LARGE SCALE GENOMIC DNA]</scope>
    <source>
        <strain evidence="3">A3/5</strain>
    </source>
</reference>
<feature type="region of interest" description="Disordered" evidence="1">
    <location>
        <begin position="1"/>
        <end position="28"/>
    </location>
</feature>
<keyword evidence="3" id="KW-1185">Reference proteome</keyword>
<accession>A0A2L2U2B3</accession>
<dbReference type="AlphaFoldDB" id="A0A2L2U2B3"/>
<proteinExistence type="predicted"/>
<name>A0A2L2U2B3_9HYPO</name>
<dbReference type="EMBL" id="LN649231">
    <property type="protein sequence ID" value="CEI68495.1"/>
    <property type="molecule type" value="Genomic_DNA"/>
</dbReference>
<evidence type="ECO:0000256" key="1">
    <source>
        <dbReference type="SAM" id="MobiDB-lite"/>
    </source>
</evidence>
<feature type="compositionally biased region" description="Basic residues" evidence="1">
    <location>
        <begin position="1"/>
        <end position="10"/>
    </location>
</feature>
<dbReference type="Proteomes" id="UP000245910">
    <property type="component" value="Chromosome III"/>
</dbReference>
<evidence type="ECO:0000313" key="3">
    <source>
        <dbReference type="Proteomes" id="UP000245910"/>
    </source>
</evidence>